<dbReference type="InterPro" id="IPR036397">
    <property type="entry name" value="RNaseH_sf"/>
</dbReference>
<dbReference type="PANTHER" id="PTHR46889:SF7">
    <property type="entry name" value="TRANSPOSASE FOR INSERTION SEQUENCE ELEMENT IS904"/>
    <property type="match status" value="1"/>
</dbReference>
<evidence type="ECO:0000313" key="2">
    <source>
        <dbReference type="EMBL" id="AEX84732.1"/>
    </source>
</evidence>
<proteinExistence type="predicted"/>
<sequence>MHKVLEKKNIKVNIKTVQKRMRNLKIRSIVAKKFKNHKTKEKIKQLPNIINQDFETTSINQKWCGDITYIYIRGTGWTYLASVMDMHTNKIIGYSYSKKMNKELVITALKNACINVKETKGIIFHSDLGTQYTSKEFNDLLKQKGIQHSYSKKGTPYDNAKIESFHSIIKKEEIYVNNYKSFEEAKIKIFEYIESFYNRKRIHSSINYLTPQEKEDEALKLLEKSNIA</sequence>
<dbReference type="AlphaFoldDB" id="H2J404"/>
<reference evidence="3" key="2">
    <citation type="submission" date="2012-01" db="EMBL/GenBank/DDBJ databases">
        <title>Complete sequence of chromosome of Marinitoga piezophila KA3.</title>
        <authorList>
            <person name="Lucas S."/>
            <person name="Han J."/>
            <person name="Lapidus A."/>
            <person name="Cheng J.-F."/>
            <person name="Goodwin L."/>
            <person name="Pitluck S."/>
            <person name="Peters L."/>
            <person name="Mikhailova N."/>
            <person name="Teshima H."/>
            <person name="Detter J.C."/>
            <person name="Han C."/>
            <person name="Tapia R."/>
            <person name="Land M."/>
            <person name="Hauser L."/>
            <person name="Kyrpides N."/>
            <person name="Ivanova N."/>
            <person name="Pagani I."/>
            <person name="Jebbar M."/>
            <person name="Vannier P."/>
            <person name="Oger P."/>
            <person name="Cario A."/>
            <person name="Bartlett D."/>
            <person name="Noll K.M."/>
            <person name="Woyke T."/>
        </authorList>
    </citation>
    <scope>NUCLEOTIDE SEQUENCE [LARGE SCALE GENOMIC DNA]</scope>
    <source>
        <strain evidence="3">DSM 14283 / JCM 11233 / KA3</strain>
    </source>
</reference>
<dbReference type="SUPFAM" id="SSF53098">
    <property type="entry name" value="Ribonuclease H-like"/>
    <property type="match status" value="1"/>
</dbReference>
<dbReference type="InterPro" id="IPR050900">
    <property type="entry name" value="Transposase_IS3/IS150/IS904"/>
</dbReference>
<gene>
    <name evidence="2" type="ordered locus">Marpi_0281</name>
</gene>
<evidence type="ECO:0000313" key="3">
    <source>
        <dbReference type="Proteomes" id="UP000007161"/>
    </source>
</evidence>
<feature type="domain" description="Integrase catalytic" evidence="1">
    <location>
        <begin position="43"/>
        <end position="219"/>
    </location>
</feature>
<name>H2J404_MARPK</name>
<dbReference type="HOGENOM" id="CLU_027402_4_1_0"/>
<dbReference type="GO" id="GO:0015074">
    <property type="term" value="P:DNA integration"/>
    <property type="evidence" value="ECO:0007669"/>
    <property type="project" value="InterPro"/>
</dbReference>
<dbReference type="Gene3D" id="3.30.420.10">
    <property type="entry name" value="Ribonuclease H-like superfamily/Ribonuclease H"/>
    <property type="match status" value="1"/>
</dbReference>
<dbReference type="Proteomes" id="UP000007161">
    <property type="component" value="Chromosome"/>
</dbReference>
<dbReference type="STRING" id="443254.Marpi_0281"/>
<evidence type="ECO:0000259" key="1">
    <source>
        <dbReference type="PROSITE" id="PS50994"/>
    </source>
</evidence>
<keyword evidence="3" id="KW-1185">Reference proteome</keyword>
<protein>
    <submittedName>
        <fullName evidence="2">Transposase</fullName>
    </submittedName>
</protein>
<dbReference type="InterPro" id="IPR001584">
    <property type="entry name" value="Integrase_cat-core"/>
</dbReference>
<dbReference type="PANTHER" id="PTHR46889">
    <property type="entry name" value="TRANSPOSASE INSF FOR INSERTION SEQUENCE IS3B-RELATED"/>
    <property type="match status" value="1"/>
</dbReference>
<dbReference type="GO" id="GO:0003676">
    <property type="term" value="F:nucleic acid binding"/>
    <property type="evidence" value="ECO:0007669"/>
    <property type="project" value="InterPro"/>
</dbReference>
<dbReference type="KEGG" id="mpz:Marpi_0281"/>
<dbReference type="Pfam" id="PF13333">
    <property type="entry name" value="rve_2"/>
    <property type="match status" value="1"/>
</dbReference>
<dbReference type="EMBL" id="CP003257">
    <property type="protein sequence ID" value="AEX84732.1"/>
    <property type="molecule type" value="Genomic_DNA"/>
</dbReference>
<dbReference type="InterPro" id="IPR048020">
    <property type="entry name" value="Transpos_IS3"/>
</dbReference>
<dbReference type="InterPro" id="IPR012337">
    <property type="entry name" value="RNaseH-like_sf"/>
</dbReference>
<dbReference type="PROSITE" id="PS50994">
    <property type="entry name" value="INTEGRASE"/>
    <property type="match status" value="1"/>
</dbReference>
<dbReference type="Pfam" id="PF00665">
    <property type="entry name" value="rve"/>
    <property type="match status" value="1"/>
</dbReference>
<reference evidence="2 3" key="1">
    <citation type="journal article" date="2012" name="J. Bacteriol.">
        <title>Complete Genome Sequence of the Thermophilic, Piezophilic, Heterotrophic Bacterium Marinitoga piezophila KA3.</title>
        <authorList>
            <person name="Lucas S."/>
            <person name="Han J."/>
            <person name="Lapidus A."/>
            <person name="Cheng J.F."/>
            <person name="Goodwin L.A."/>
            <person name="Pitluck S."/>
            <person name="Peters L."/>
            <person name="Mikhailova N."/>
            <person name="Teshima H."/>
            <person name="Detter J.C."/>
            <person name="Han C."/>
            <person name="Tapia R."/>
            <person name="Land M."/>
            <person name="Hauser L."/>
            <person name="Kyrpides N.C."/>
            <person name="Ivanova N."/>
            <person name="Pagani I."/>
            <person name="Vannier P."/>
            <person name="Oger P."/>
            <person name="Bartlett D.H."/>
            <person name="Noll K.M."/>
            <person name="Woyke T."/>
            <person name="Jebbar M."/>
        </authorList>
    </citation>
    <scope>NUCLEOTIDE SEQUENCE [LARGE SCALE GENOMIC DNA]</scope>
    <source>
        <strain evidence="3">DSM 14283 / JCM 11233 / KA3</strain>
    </source>
</reference>
<dbReference type="NCBIfam" id="NF033516">
    <property type="entry name" value="transpos_IS3"/>
    <property type="match status" value="1"/>
</dbReference>
<accession>H2J404</accession>
<dbReference type="eggNOG" id="COG2801">
    <property type="taxonomic scope" value="Bacteria"/>
</dbReference>
<organism evidence="2 3">
    <name type="scientific">Marinitoga piezophila (strain DSM 14283 / JCM 11233 / KA3)</name>
    <dbReference type="NCBI Taxonomy" id="443254"/>
    <lineage>
        <taxon>Bacteria</taxon>
        <taxon>Thermotogati</taxon>
        <taxon>Thermotogota</taxon>
        <taxon>Thermotogae</taxon>
        <taxon>Petrotogales</taxon>
        <taxon>Petrotogaceae</taxon>
        <taxon>Marinitoga</taxon>
    </lineage>
</organism>